<proteinExistence type="predicted"/>
<evidence type="ECO:0000313" key="1">
    <source>
        <dbReference type="EMBL" id="CAG9127531.1"/>
    </source>
</evidence>
<reference evidence="1" key="1">
    <citation type="submission" date="2020-11" db="EMBL/GenBank/DDBJ databases">
        <authorList>
            <person name="Whiteford S."/>
        </authorList>
    </citation>
    <scope>NUCLEOTIDE SEQUENCE</scope>
</reference>
<name>A0A8S4FJJ4_PLUXY</name>
<dbReference type="AlphaFoldDB" id="A0A8S4FJJ4"/>
<evidence type="ECO:0000313" key="2">
    <source>
        <dbReference type="Proteomes" id="UP000653454"/>
    </source>
</evidence>
<accession>A0A8S4FJJ4</accession>
<sequence>MFSFTIDEIYLQSPADATGERTVAARWRGVRTRLGLAQIQHRLDEQAASGTWTVTARLNDGTTMQHRLDEQAASGTWTVTARLNDGTTVSDAIGARYAAGLIRPCAAASLLYY</sequence>
<organism evidence="1 2">
    <name type="scientific">Plutella xylostella</name>
    <name type="common">Diamondback moth</name>
    <name type="synonym">Plutella maculipennis</name>
    <dbReference type="NCBI Taxonomy" id="51655"/>
    <lineage>
        <taxon>Eukaryota</taxon>
        <taxon>Metazoa</taxon>
        <taxon>Ecdysozoa</taxon>
        <taxon>Arthropoda</taxon>
        <taxon>Hexapoda</taxon>
        <taxon>Insecta</taxon>
        <taxon>Pterygota</taxon>
        <taxon>Neoptera</taxon>
        <taxon>Endopterygota</taxon>
        <taxon>Lepidoptera</taxon>
        <taxon>Glossata</taxon>
        <taxon>Ditrysia</taxon>
        <taxon>Yponomeutoidea</taxon>
        <taxon>Plutellidae</taxon>
        <taxon>Plutella</taxon>
    </lineage>
</organism>
<dbReference type="Proteomes" id="UP000653454">
    <property type="component" value="Unassembled WGS sequence"/>
</dbReference>
<protein>
    <submittedName>
        <fullName evidence="1">(diamondback moth) hypothetical protein</fullName>
    </submittedName>
</protein>
<keyword evidence="2" id="KW-1185">Reference proteome</keyword>
<comment type="caution">
    <text evidence="1">The sequence shown here is derived from an EMBL/GenBank/DDBJ whole genome shotgun (WGS) entry which is preliminary data.</text>
</comment>
<dbReference type="EMBL" id="CAJHNJ030000034">
    <property type="protein sequence ID" value="CAG9127531.1"/>
    <property type="molecule type" value="Genomic_DNA"/>
</dbReference>
<gene>
    <name evidence="1" type="ORF">PLXY2_LOCUS8973</name>
</gene>